<dbReference type="PANTHER" id="PTHR11215:SF1">
    <property type="entry name" value="MYG1 EXONUCLEASE"/>
    <property type="match status" value="1"/>
</dbReference>
<keyword evidence="3" id="KW-1185">Reference proteome</keyword>
<dbReference type="OrthoDB" id="10265310at2759"/>
<dbReference type="Pfam" id="PF03690">
    <property type="entry name" value="MYG1_exonuc"/>
    <property type="match status" value="1"/>
</dbReference>
<gene>
    <name evidence="2" type="ORF">AAP_00854</name>
</gene>
<evidence type="ECO:0000313" key="3">
    <source>
        <dbReference type="Proteomes" id="UP000242877"/>
    </source>
</evidence>
<accession>A0A168CZW7</accession>
<evidence type="ECO:0000313" key="2">
    <source>
        <dbReference type="EMBL" id="KZZ97211.1"/>
    </source>
</evidence>
<dbReference type="GO" id="GO:0005634">
    <property type="term" value="C:nucleus"/>
    <property type="evidence" value="ECO:0007669"/>
    <property type="project" value="TreeGrafter"/>
</dbReference>
<name>A0A168CZW7_9EURO</name>
<dbReference type="InterPro" id="IPR003226">
    <property type="entry name" value="MYG1_exonuclease"/>
</dbReference>
<dbReference type="GO" id="GO:0005737">
    <property type="term" value="C:cytoplasm"/>
    <property type="evidence" value="ECO:0007669"/>
    <property type="project" value="TreeGrafter"/>
</dbReference>
<comment type="similarity">
    <text evidence="1">Belongs to the MYG1 family.</text>
</comment>
<proteinExistence type="inferred from homology"/>
<comment type="caution">
    <text evidence="2">The sequence shown here is derived from an EMBL/GenBank/DDBJ whole genome shotgun (WGS) entry which is preliminary data.</text>
</comment>
<evidence type="ECO:0000256" key="1">
    <source>
        <dbReference type="ARBA" id="ARBA00010105"/>
    </source>
</evidence>
<dbReference type="EMBL" id="AZGZ01000002">
    <property type="protein sequence ID" value="KZZ97211.1"/>
    <property type="molecule type" value="Genomic_DNA"/>
</dbReference>
<sequence>MAELPAPKKIKLSGPLIGTHNGQFHADEALAVYLLRKLPDYASSPLVRTRDPAVLATCHTVVDVGGEYNPEANRYDHHQRSFSTVFPGQKTKLSSAGLVYMHFGEAIISNYMKVPQDHQDVHTVYNKLYSTFIEAIDANDNGIPCYNPDDLAAAGIEKRFHESSITVPALVRDMNMPNPDAPSSEPQDEDSLFARASNFMGETFDRKLRWTVLSWLPARAVMQTAYSARFDVHPSGRIIVLPEGGVPWKEHLYSLEEDYGKSATAPDESAKEDGKAPYDPKKATAAEVFYVLYPESKDPTSRWRVQAASTPASAFESRLPLKESWRGVRDDALDSLMAEEAEQKGAERIPAGAVFVHASGFIGGHATREGAMAMAVKSLEELDA</sequence>
<protein>
    <submittedName>
        <fullName evidence="2">UPF0160 domain protein MYG1</fullName>
    </submittedName>
</protein>
<dbReference type="AlphaFoldDB" id="A0A168CZW7"/>
<dbReference type="VEuPathDB" id="FungiDB:AAP_00854"/>
<organism evidence="2 3">
    <name type="scientific">Ascosphaera apis ARSEF 7405</name>
    <dbReference type="NCBI Taxonomy" id="392613"/>
    <lineage>
        <taxon>Eukaryota</taxon>
        <taxon>Fungi</taxon>
        <taxon>Dikarya</taxon>
        <taxon>Ascomycota</taxon>
        <taxon>Pezizomycotina</taxon>
        <taxon>Eurotiomycetes</taxon>
        <taxon>Eurotiomycetidae</taxon>
        <taxon>Onygenales</taxon>
        <taxon>Ascosphaeraceae</taxon>
        <taxon>Ascosphaera</taxon>
    </lineage>
</organism>
<dbReference type="PANTHER" id="PTHR11215">
    <property type="entry name" value="METAL DEPENDENT HYDROLASE - RELATED"/>
    <property type="match status" value="1"/>
</dbReference>
<dbReference type="Proteomes" id="UP000242877">
    <property type="component" value="Unassembled WGS sequence"/>
</dbReference>
<reference evidence="2 3" key="1">
    <citation type="journal article" date="2016" name="Genome Biol. Evol.">
        <title>Divergent and convergent evolution of fungal pathogenicity.</title>
        <authorList>
            <person name="Shang Y."/>
            <person name="Xiao G."/>
            <person name="Zheng P."/>
            <person name="Cen K."/>
            <person name="Zhan S."/>
            <person name="Wang C."/>
        </authorList>
    </citation>
    <scope>NUCLEOTIDE SEQUENCE [LARGE SCALE GENOMIC DNA]</scope>
    <source>
        <strain evidence="2 3">ARSEF 7405</strain>
    </source>
</reference>